<evidence type="ECO:0000256" key="1">
    <source>
        <dbReference type="SAM" id="MobiDB-lite"/>
    </source>
</evidence>
<dbReference type="Proteomes" id="UP000011657">
    <property type="component" value="Unassembled WGS sequence"/>
</dbReference>
<dbReference type="AlphaFoldDB" id="M0BZW2"/>
<protein>
    <submittedName>
        <fullName evidence="3">Uncharacterized protein</fullName>
    </submittedName>
</protein>
<comment type="caution">
    <text evidence="3">The sequence shown here is derived from an EMBL/GenBank/DDBJ whole genome shotgun (WGS) entry which is preliminary data.</text>
</comment>
<keyword evidence="2" id="KW-1133">Transmembrane helix</keyword>
<dbReference type="eggNOG" id="arCOG08131">
    <property type="taxonomic scope" value="Archaea"/>
</dbReference>
<keyword evidence="4" id="KW-1185">Reference proteome</keyword>
<keyword evidence="2" id="KW-0472">Membrane</keyword>
<organism evidence="3 4">
    <name type="scientific">Haloterrigena salina JCM 13891</name>
    <dbReference type="NCBI Taxonomy" id="1227488"/>
    <lineage>
        <taxon>Archaea</taxon>
        <taxon>Methanobacteriati</taxon>
        <taxon>Methanobacteriota</taxon>
        <taxon>Stenosarchaea group</taxon>
        <taxon>Halobacteria</taxon>
        <taxon>Halobacteriales</taxon>
        <taxon>Natrialbaceae</taxon>
        <taxon>Haloterrigena</taxon>
    </lineage>
</organism>
<proteinExistence type="predicted"/>
<dbReference type="EMBL" id="AOIS01000051">
    <property type="protein sequence ID" value="ELZ16536.1"/>
    <property type="molecule type" value="Genomic_DNA"/>
</dbReference>
<evidence type="ECO:0000256" key="2">
    <source>
        <dbReference type="SAM" id="Phobius"/>
    </source>
</evidence>
<dbReference type="PATRIC" id="fig|1227488.3.peg.3177"/>
<sequence length="204" mass="21983">MLTGNFTLITVVVSINQLLVSQELESPGQPEDEIEQTGDYREKIDSVTNRIAPAEPSGFLRLVVESACRDAQRLGVATVDAVPDGGRGELDEIVMDLPDRLREIDIARQYFKSLYLQVELSRPSQYLCYTGLPAVGVAVAALFVLTTVSDPTFAAQLQTVLFPLVVAIGVFARAAVRVHSADGDGHRTDGGNHAVYDPRAGGLT</sequence>
<feature type="transmembrane region" description="Helical" evidence="2">
    <location>
        <begin position="153"/>
        <end position="172"/>
    </location>
</feature>
<name>M0BZW2_9EURY</name>
<reference evidence="3 4" key="1">
    <citation type="journal article" date="2014" name="PLoS Genet.">
        <title>Phylogenetically driven sequencing of extremely halophilic archaea reveals strategies for static and dynamic osmo-response.</title>
        <authorList>
            <person name="Becker E.A."/>
            <person name="Seitzer P.M."/>
            <person name="Tritt A."/>
            <person name="Larsen D."/>
            <person name="Krusor M."/>
            <person name="Yao A.I."/>
            <person name="Wu D."/>
            <person name="Madern D."/>
            <person name="Eisen J.A."/>
            <person name="Darling A.E."/>
            <person name="Facciotti M.T."/>
        </authorList>
    </citation>
    <scope>NUCLEOTIDE SEQUENCE [LARGE SCALE GENOMIC DNA]</scope>
    <source>
        <strain evidence="3 4">JCM 13891</strain>
    </source>
</reference>
<dbReference type="InterPro" id="IPR058278">
    <property type="entry name" value="DUF7972"/>
</dbReference>
<evidence type="ECO:0000313" key="4">
    <source>
        <dbReference type="Proteomes" id="UP000011657"/>
    </source>
</evidence>
<keyword evidence="2" id="KW-0812">Transmembrane</keyword>
<evidence type="ECO:0000313" key="3">
    <source>
        <dbReference type="EMBL" id="ELZ16536.1"/>
    </source>
</evidence>
<dbReference type="Pfam" id="PF25927">
    <property type="entry name" value="DUF7972"/>
    <property type="match status" value="1"/>
</dbReference>
<feature type="transmembrane region" description="Helical" evidence="2">
    <location>
        <begin position="126"/>
        <end position="147"/>
    </location>
</feature>
<gene>
    <name evidence="3" type="ORF">C477_15930</name>
</gene>
<feature type="region of interest" description="Disordered" evidence="1">
    <location>
        <begin position="182"/>
        <end position="204"/>
    </location>
</feature>
<accession>M0BZW2</accession>
<dbReference type="RefSeq" id="WP_008895464.1">
    <property type="nucleotide sequence ID" value="NZ_AOIS01000051.1"/>
</dbReference>